<evidence type="ECO:0000313" key="2">
    <source>
        <dbReference type="Proteomes" id="UP000727907"/>
    </source>
</evidence>
<gene>
    <name evidence="1" type="ORF">KQ910_09150</name>
</gene>
<evidence type="ECO:0000313" key="1">
    <source>
        <dbReference type="EMBL" id="MBU8873930.1"/>
    </source>
</evidence>
<dbReference type="InterPro" id="IPR039968">
    <property type="entry name" value="BcerS-like"/>
</dbReference>
<dbReference type="RefSeq" id="WP_216958572.1">
    <property type="nucleotide sequence ID" value="NZ_JAHOPB010000001.1"/>
</dbReference>
<sequence length="383" mass="42120">MASFDVIVSPVDSKADLKAFIALPRRLYAGHKGYVAPLDLERMEAFTPGKNPLFEHVEVRFFLARRAGKVVGRISAQIDRAHLERYNDSTGNFGCLAAEDDPAIFTALFAAAEAWLRDKGMMRATGPFSLSVNEEVGLLVHGFDSRPVLMVPYDPPYAGPRVEACGYAKAKDVFSYDYDVQNAPETIGAKLLARGGLEGRVKVRTANMKMFDAEVRTLVGIFNDAWSDNWGFVPFTQAEIDHASKAFGPVIVPELAVFVDVDDESVAFIVALTNLYEAIKEFDGKLGPVKLAKLLWRLKIAGVGSTRVPLMGVKKKFRNHPLLGAGLAMIAIDHLRQNGKRLGKTSAELGWILEDNKATNNIIRSVGGVHYKTHRIYEKVLAG</sequence>
<organism evidence="1 2">
    <name type="scientific">Reyranella humidisoli</name>
    <dbReference type="NCBI Taxonomy" id="2849149"/>
    <lineage>
        <taxon>Bacteria</taxon>
        <taxon>Pseudomonadati</taxon>
        <taxon>Pseudomonadota</taxon>
        <taxon>Alphaproteobacteria</taxon>
        <taxon>Hyphomicrobiales</taxon>
        <taxon>Reyranellaceae</taxon>
        <taxon>Reyranella</taxon>
    </lineage>
</organism>
<reference evidence="1 2" key="1">
    <citation type="submission" date="2021-06" db="EMBL/GenBank/DDBJ databases">
        <authorList>
            <person name="Lee D.H."/>
        </authorList>
    </citation>
    <scope>NUCLEOTIDE SEQUENCE [LARGE SCALE GENOMIC DNA]</scope>
    <source>
        <strain evidence="1 2">MMS21-HV4-11</strain>
    </source>
</reference>
<comment type="caution">
    <text evidence="1">The sequence shown here is derived from an EMBL/GenBank/DDBJ whole genome shotgun (WGS) entry which is preliminary data.</text>
</comment>
<proteinExistence type="predicted"/>
<dbReference type="PANTHER" id="PTHR41368:SF1">
    <property type="entry name" value="PROTEIN YGHO"/>
    <property type="match status" value="1"/>
</dbReference>
<dbReference type="Proteomes" id="UP000727907">
    <property type="component" value="Unassembled WGS sequence"/>
</dbReference>
<keyword evidence="2" id="KW-1185">Reference proteome</keyword>
<dbReference type="EMBL" id="JAHOPB010000001">
    <property type="protein sequence ID" value="MBU8873930.1"/>
    <property type="molecule type" value="Genomic_DNA"/>
</dbReference>
<protein>
    <submittedName>
        <fullName evidence="1">dATP pyrophosphohydrolase</fullName>
    </submittedName>
</protein>
<dbReference type="PANTHER" id="PTHR41368">
    <property type="entry name" value="PROTEIN YGHO"/>
    <property type="match status" value="1"/>
</dbReference>
<name>A0ABS6IL41_9HYPH</name>
<accession>A0ABS6IL41</accession>